<evidence type="ECO:0000259" key="2">
    <source>
        <dbReference type="Pfam" id="PF16924"/>
    </source>
</evidence>
<dbReference type="InterPro" id="IPR036291">
    <property type="entry name" value="NAD(P)-bd_dom_sf"/>
</dbReference>
<name>A0A645CE22_9ZZZZ</name>
<accession>A0A645CE22</accession>
<gene>
    <name evidence="3" type="primary">dpaA_7</name>
    <name evidence="3" type="ORF">SDC9_122136</name>
</gene>
<dbReference type="EC" id="1.3.1.-" evidence="3"/>
<dbReference type="InterPro" id="IPR006140">
    <property type="entry name" value="D-isomer_DH_NAD-bd"/>
</dbReference>
<feature type="domain" description="Dipicolinate synthase subunit A N-terminal" evidence="2">
    <location>
        <begin position="7"/>
        <end position="114"/>
    </location>
</feature>
<dbReference type="AlphaFoldDB" id="A0A645CE22"/>
<evidence type="ECO:0000313" key="3">
    <source>
        <dbReference type="EMBL" id="MPM75145.1"/>
    </source>
</evidence>
<protein>
    <submittedName>
        <fullName evidence="3">Dipicolinate synthase subunit A</fullName>
        <ecNumber evidence="3">1.3.1.-</ecNumber>
    </submittedName>
</protein>
<comment type="caution">
    <text evidence="3">The sequence shown here is derived from an EMBL/GenBank/DDBJ whole genome shotgun (WGS) entry which is preliminary data.</text>
</comment>
<proteinExistence type="predicted"/>
<dbReference type="InterPro" id="IPR031629">
    <property type="entry name" value="DpaA_N"/>
</dbReference>
<reference evidence="3" key="1">
    <citation type="submission" date="2019-08" db="EMBL/GenBank/DDBJ databases">
        <authorList>
            <person name="Kucharzyk K."/>
            <person name="Murdoch R.W."/>
            <person name="Higgins S."/>
            <person name="Loffler F."/>
        </authorList>
    </citation>
    <scope>NUCLEOTIDE SEQUENCE</scope>
</reference>
<dbReference type="GO" id="GO:0051287">
    <property type="term" value="F:NAD binding"/>
    <property type="evidence" value="ECO:0007669"/>
    <property type="project" value="InterPro"/>
</dbReference>
<dbReference type="GO" id="GO:0016491">
    <property type="term" value="F:oxidoreductase activity"/>
    <property type="evidence" value="ECO:0007669"/>
    <property type="project" value="UniProtKB-KW"/>
</dbReference>
<dbReference type="Pfam" id="PF16924">
    <property type="entry name" value="DpaA_N"/>
    <property type="match status" value="1"/>
</dbReference>
<keyword evidence="3" id="KW-0560">Oxidoreductase</keyword>
<dbReference type="NCBIfam" id="NF006162">
    <property type="entry name" value="PRK08306.1"/>
    <property type="match status" value="1"/>
</dbReference>
<dbReference type="Pfam" id="PF02826">
    <property type="entry name" value="2-Hacid_dh_C"/>
    <property type="match status" value="1"/>
</dbReference>
<dbReference type="EMBL" id="VSSQ01026430">
    <property type="protein sequence ID" value="MPM75145.1"/>
    <property type="molecule type" value="Genomic_DNA"/>
</dbReference>
<dbReference type="SUPFAM" id="SSF51735">
    <property type="entry name" value="NAD(P)-binding Rossmann-fold domains"/>
    <property type="match status" value="1"/>
</dbReference>
<dbReference type="Gene3D" id="3.40.50.720">
    <property type="entry name" value="NAD(P)-binding Rossmann-like Domain"/>
    <property type="match status" value="1"/>
</dbReference>
<evidence type="ECO:0000259" key="1">
    <source>
        <dbReference type="Pfam" id="PF02826"/>
    </source>
</evidence>
<feature type="domain" description="D-isomer specific 2-hydroxyacid dehydrogenase NAD-binding" evidence="1">
    <location>
        <begin position="137"/>
        <end position="235"/>
    </location>
</feature>
<sequence length="284" mass="30908">MARHSDIAIFGGDKRQIYMAQSFVEKGYSVCTYQLAGTVSGESCTELHTLDEMFNHCTVLIGPIPLTKNFLPTDQLVLTFKKRLKRQHLLIGGVMPAALTQFCEQHEIPCYDLMQNEKIAILNAVATVEGAIMEAIQASAINLHASNCLVLGYGRCGRVLAEKMKGLSAHVTVAARSQEALAYAQAAGMRAIQLSAFEDILPDCDFIFNTIPALILDENHLELLRKDTVIIDVASAPGGIDYDAAGRRKLNAQLCLGLPGRVAPRASADILVDEIIALLRERGD</sequence>
<organism evidence="3">
    <name type="scientific">bioreactor metagenome</name>
    <dbReference type="NCBI Taxonomy" id="1076179"/>
    <lineage>
        <taxon>unclassified sequences</taxon>
        <taxon>metagenomes</taxon>
        <taxon>ecological metagenomes</taxon>
    </lineage>
</organism>